<sequence>MTASNQQIVIDEDELRAHVRALTAAAELLGSAATTAAGGVGQSAFGAMCGPLLGPAVDALADASESTLAAATTLADATATGLKGIVDAFGAIEDGAVTSFRAIEGEL</sequence>
<comment type="caution">
    <text evidence="1">The sequence shown here is derived from an EMBL/GenBank/DDBJ whole genome shotgun (WGS) entry which is preliminary data.</text>
</comment>
<dbReference type="EMBL" id="JAVIZQ010000001">
    <property type="protein sequence ID" value="MDR6141891.1"/>
    <property type="molecule type" value="Genomic_DNA"/>
</dbReference>
<gene>
    <name evidence="1" type="ORF">QE375_001445</name>
</gene>
<evidence type="ECO:0008006" key="3">
    <source>
        <dbReference type="Google" id="ProtNLM"/>
    </source>
</evidence>
<organism evidence="1 2">
    <name type="scientific">Microbacterium foliorum</name>
    <dbReference type="NCBI Taxonomy" id="104336"/>
    <lineage>
        <taxon>Bacteria</taxon>
        <taxon>Bacillati</taxon>
        <taxon>Actinomycetota</taxon>
        <taxon>Actinomycetes</taxon>
        <taxon>Micrococcales</taxon>
        <taxon>Microbacteriaceae</taxon>
        <taxon>Microbacterium</taxon>
    </lineage>
</organism>
<evidence type="ECO:0000313" key="2">
    <source>
        <dbReference type="Proteomes" id="UP001249291"/>
    </source>
</evidence>
<name>A0ABU1HPC2_9MICO</name>
<proteinExistence type="predicted"/>
<keyword evidence="2" id="KW-1185">Reference proteome</keyword>
<dbReference type="Proteomes" id="UP001249291">
    <property type="component" value="Unassembled WGS sequence"/>
</dbReference>
<reference evidence="1 2" key="1">
    <citation type="submission" date="2023-08" db="EMBL/GenBank/DDBJ databases">
        <title>Functional and genomic diversity of the sorghum phyllosphere microbiome.</title>
        <authorList>
            <person name="Shade A."/>
        </authorList>
    </citation>
    <scope>NUCLEOTIDE SEQUENCE [LARGE SCALE GENOMIC DNA]</scope>
    <source>
        <strain evidence="1 2">SORGH_AS_0445</strain>
    </source>
</reference>
<evidence type="ECO:0000313" key="1">
    <source>
        <dbReference type="EMBL" id="MDR6141891.1"/>
    </source>
</evidence>
<protein>
    <recommendedName>
        <fullName evidence="3">ESX-1 secretion-associated protein</fullName>
    </recommendedName>
</protein>
<dbReference type="RefSeq" id="WP_056377287.1">
    <property type="nucleotide sequence ID" value="NZ_JAVIZQ010000001.1"/>
</dbReference>
<accession>A0ABU1HPC2</accession>